<keyword evidence="3" id="KW-0472">Membrane</keyword>
<evidence type="ECO:0000256" key="2">
    <source>
        <dbReference type="ARBA" id="ARBA00023315"/>
    </source>
</evidence>
<accession>A0A7S3K3U2</accession>
<keyword evidence="3" id="KW-1133">Transmembrane helix</keyword>
<keyword evidence="2" id="KW-0012">Acyltransferase</keyword>
<dbReference type="GO" id="GO:0005783">
    <property type="term" value="C:endoplasmic reticulum"/>
    <property type="evidence" value="ECO:0007669"/>
    <property type="project" value="TreeGrafter"/>
</dbReference>
<dbReference type="SMART" id="SM00563">
    <property type="entry name" value="PlsC"/>
    <property type="match status" value="1"/>
</dbReference>
<dbReference type="InterPro" id="IPR002123">
    <property type="entry name" value="Plipid/glycerol_acylTrfase"/>
</dbReference>
<dbReference type="PANTHER" id="PTHR10434">
    <property type="entry name" value="1-ACYL-SN-GLYCEROL-3-PHOSPHATE ACYLTRANSFERASE"/>
    <property type="match status" value="1"/>
</dbReference>
<dbReference type="PANTHER" id="PTHR10434:SF11">
    <property type="entry name" value="1-ACYL-SN-GLYCEROL-3-PHOSPHATE ACYLTRANSFERASE"/>
    <property type="match status" value="1"/>
</dbReference>
<dbReference type="Pfam" id="PF01553">
    <property type="entry name" value="Acyltransferase"/>
    <property type="match status" value="1"/>
</dbReference>
<evidence type="ECO:0000256" key="3">
    <source>
        <dbReference type="SAM" id="Phobius"/>
    </source>
</evidence>
<organism evidence="5">
    <name type="scientific">Aureoumbra lagunensis</name>
    <dbReference type="NCBI Taxonomy" id="44058"/>
    <lineage>
        <taxon>Eukaryota</taxon>
        <taxon>Sar</taxon>
        <taxon>Stramenopiles</taxon>
        <taxon>Ochrophyta</taxon>
        <taxon>Pelagophyceae</taxon>
        <taxon>Pelagomonadales</taxon>
        <taxon>Aureoumbra</taxon>
    </lineage>
</organism>
<feature type="transmembrane region" description="Helical" evidence="3">
    <location>
        <begin position="30"/>
        <end position="58"/>
    </location>
</feature>
<dbReference type="GO" id="GO:0006654">
    <property type="term" value="P:phosphatidic acid biosynthetic process"/>
    <property type="evidence" value="ECO:0007669"/>
    <property type="project" value="TreeGrafter"/>
</dbReference>
<gene>
    <name evidence="5" type="ORF">ALAG00032_LOCUS14896</name>
</gene>
<dbReference type="CDD" id="cd07989">
    <property type="entry name" value="LPLAT_AGPAT-like"/>
    <property type="match status" value="1"/>
</dbReference>
<sequence length="299" mass="33350">MAREKYSRKTWMDLPPKLDDYPSGNWLTTTFFVCVMLSGWVASWLAQLLFTYTVGWFISSKTRLQFWNGYLFRLCAAAPVARFVPGISIKKTVNSWQPTEEYVNGKKAVMIIANHRSFMDPFALGSAMLPLETKYVAKSELFKVPFGGWAMKRGGDLAVRFDKNKNQGWGTVKGSTGQLLLQAAEHLQNGNSIAIFPEGTRMGFDATRAAEAAAHESKLMPFKPPFFDLAKKLNISVVCVAMRGTDDVWPVGSNMQRPASVLIDIAEPISPTQFNSDVEFADAMRIKLGKMYQDLCSAS</sequence>
<feature type="domain" description="Phospholipid/glycerol acyltransferase" evidence="4">
    <location>
        <begin position="109"/>
        <end position="245"/>
    </location>
</feature>
<keyword evidence="3" id="KW-0812">Transmembrane</keyword>
<evidence type="ECO:0000313" key="5">
    <source>
        <dbReference type="EMBL" id="CAE0374093.1"/>
    </source>
</evidence>
<reference evidence="5" key="1">
    <citation type="submission" date="2021-01" db="EMBL/GenBank/DDBJ databases">
        <authorList>
            <person name="Corre E."/>
            <person name="Pelletier E."/>
            <person name="Niang G."/>
            <person name="Scheremetjew M."/>
            <person name="Finn R."/>
            <person name="Kale V."/>
            <person name="Holt S."/>
            <person name="Cochrane G."/>
            <person name="Meng A."/>
            <person name="Brown T."/>
            <person name="Cohen L."/>
        </authorList>
    </citation>
    <scope>NUCLEOTIDE SEQUENCE</scope>
    <source>
        <strain evidence="5">CCMP1510</strain>
    </source>
</reference>
<protein>
    <recommendedName>
        <fullName evidence="4">Phospholipid/glycerol acyltransferase domain-containing protein</fullName>
    </recommendedName>
</protein>
<evidence type="ECO:0000256" key="1">
    <source>
        <dbReference type="ARBA" id="ARBA00022679"/>
    </source>
</evidence>
<dbReference type="EMBL" id="HBIJ01022750">
    <property type="protein sequence ID" value="CAE0374093.1"/>
    <property type="molecule type" value="Transcribed_RNA"/>
</dbReference>
<dbReference type="SUPFAM" id="SSF69593">
    <property type="entry name" value="Glycerol-3-phosphate (1)-acyltransferase"/>
    <property type="match status" value="1"/>
</dbReference>
<dbReference type="AlphaFoldDB" id="A0A7S3K3U2"/>
<dbReference type="GO" id="GO:0003841">
    <property type="term" value="F:1-acylglycerol-3-phosphate O-acyltransferase activity"/>
    <property type="evidence" value="ECO:0007669"/>
    <property type="project" value="TreeGrafter"/>
</dbReference>
<evidence type="ECO:0000259" key="4">
    <source>
        <dbReference type="SMART" id="SM00563"/>
    </source>
</evidence>
<proteinExistence type="predicted"/>
<keyword evidence="1" id="KW-0808">Transferase</keyword>
<name>A0A7S3K3U2_9STRA</name>